<reference evidence="1" key="1">
    <citation type="submission" date="2021-05" db="EMBL/GenBank/DDBJ databases">
        <authorList>
            <person name="Scholz U."/>
            <person name="Mascher M."/>
            <person name="Fiebig A."/>
        </authorList>
    </citation>
    <scope>NUCLEOTIDE SEQUENCE [LARGE SCALE GENOMIC DNA]</scope>
</reference>
<dbReference type="EnsemblPlants" id="AVESA.00010b.r2.6DG1172470.1">
    <property type="protein sequence ID" value="AVESA.00010b.r2.6DG1172470.1.CDS.1"/>
    <property type="gene ID" value="AVESA.00010b.r2.6DG1172470"/>
</dbReference>
<sequence length="255" mass="27864">MWCLWKARNDCLFNRNQGSSSQVHHMANAIMKNLEMVDILQTGRNTEHQGEQRVETPATRQGATIMTDLTIQGPKIYSDAAWKTNKSPGAEGRATTGLGVFCDLKQGLHPTIVLIQASTELAPSALQAEATGLLLAAKIANLLQIQHVTFLTDNMSVARAAATIKPTDQQVPWEIRQHIAQYKHVSKKLNPNIYHIKRNINGVAHNCAHQAIRRSQAGPIFSCSNSAHVNGACPIALALQNLFLQGIVLHAVNCS</sequence>
<accession>A0ACD5ZE21</accession>
<evidence type="ECO:0000313" key="2">
    <source>
        <dbReference type="Proteomes" id="UP001732700"/>
    </source>
</evidence>
<keyword evidence="2" id="KW-1185">Reference proteome</keyword>
<dbReference type="Proteomes" id="UP001732700">
    <property type="component" value="Chromosome 6D"/>
</dbReference>
<protein>
    <submittedName>
        <fullName evidence="1">Uncharacterized protein</fullName>
    </submittedName>
</protein>
<reference evidence="1" key="2">
    <citation type="submission" date="2025-09" db="UniProtKB">
        <authorList>
            <consortium name="EnsemblPlants"/>
        </authorList>
    </citation>
    <scope>IDENTIFICATION</scope>
</reference>
<name>A0ACD5ZE21_AVESA</name>
<organism evidence="1 2">
    <name type="scientific">Avena sativa</name>
    <name type="common">Oat</name>
    <dbReference type="NCBI Taxonomy" id="4498"/>
    <lineage>
        <taxon>Eukaryota</taxon>
        <taxon>Viridiplantae</taxon>
        <taxon>Streptophyta</taxon>
        <taxon>Embryophyta</taxon>
        <taxon>Tracheophyta</taxon>
        <taxon>Spermatophyta</taxon>
        <taxon>Magnoliopsida</taxon>
        <taxon>Liliopsida</taxon>
        <taxon>Poales</taxon>
        <taxon>Poaceae</taxon>
        <taxon>BOP clade</taxon>
        <taxon>Pooideae</taxon>
        <taxon>Poodae</taxon>
        <taxon>Poeae</taxon>
        <taxon>Poeae Chloroplast Group 1 (Aveneae type)</taxon>
        <taxon>Aveninae</taxon>
        <taxon>Avena</taxon>
    </lineage>
</organism>
<evidence type="ECO:0000313" key="1">
    <source>
        <dbReference type="EnsemblPlants" id="AVESA.00010b.r2.6DG1172470.1.CDS.1"/>
    </source>
</evidence>
<proteinExistence type="predicted"/>